<gene>
    <name evidence="4" type="ORF">A8950_0377</name>
</gene>
<evidence type="ECO:0000256" key="1">
    <source>
        <dbReference type="ARBA" id="ARBA00008324"/>
    </source>
</evidence>
<comment type="caution">
    <text evidence="4">The sequence shown here is derived from an EMBL/GenBank/DDBJ whole genome shotgun (WGS) entry which is preliminary data.</text>
</comment>
<dbReference type="Proteomes" id="UP000295783">
    <property type="component" value="Unassembled WGS sequence"/>
</dbReference>
<dbReference type="OrthoDB" id="3477511at2"/>
<evidence type="ECO:0000313" key="5">
    <source>
        <dbReference type="Proteomes" id="UP000295783"/>
    </source>
</evidence>
<dbReference type="NCBIfam" id="TIGR00369">
    <property type="entry name" value="unchar_dom_1"/>
    <property type="match status" value="1"/>
</dbReference>
<proteinExistence type="inferred from homology"/>
<dbReference type="InterPro" id="IPR003736">
    <property type="entry name" value="PAAI_dom"/>
</dbReference>
<dbReference type="CDD" id="cd03443">
    <property type="entry name" value="PaaI_thioesterase"/>
    <property type="match status" value="1"/>
</dbReference>
<dbReference type="GO" id="GO:0047617">
    <property type="term" value="F:fatty acyl-CoA hydrolase activity"/>
    <property type="evidence" value="ECO:0007669"/>
    <property type="project" value="InterPro"/>
</dbReference>
<keyword evidence="2" id="KW-0378">Hydrolase</keyword>
<organism evidence="4 5">
    <name type="scientific">Dongia mobilis</name>
    <dbReference type="NCBI Taxonomy" id="578943"/>
    <lineage>
        <taxon>Bacteria</taxon>
        <taxon>Pseudomonadati</taxon>
        <taxon>Pseudomonadota</taxon>
        <taxon>Alphaproteobacteria</taxon>
        <taxon>Rhodospirillales</taxon>
        <taxon>Dongiaceae</taxon>
        <taxon>Dongia</taxon>
    </lineage>
</organism>
<comment type="similarity">
    <text evidence="1">Belongs to the thioesterase PaaI family.</text>
</comment>
<dbReference type="InterPro" id="IPR029069">
    <property type="entry name" value="HotDog_dom_sf"/>
</dbReference>
<feature type="domain" description="Thioesterase" evidence="3">
    <location>
        <begin position="67"/>
        <end position="142"/>
    </location>
</feature>
<dbReference type="PANTHER" id="PTHR21660">
    <property type="entry name" value="THIOESTERASE SUPERFAMILY MEMBER-RELATED"/>
    <property type="match status" value="1"/>
</dbReference>
<dbReference type="Pfam" id="PF03061">
    <property type="entry name" value="4HBT"/>
    <property type="match status" value="1"/>
</dbReference>
<evidence type="ECO:0000256" key="2">
    <source>
        <dbReference type="ARBA" id="ARBA00022801"/>
    </source>
</evidence>
<keyword evidence="5" id="KW-1185">Reference proteome</keyword>
<sequence>MLAAGRLFSGRRWHFDVKLWEPVPVMERPYSGYAELIGYELVEKARDFARLRLLVGPQHLNRMQVPHGGVLATLLDSATGFAVAFADGPDKVLRAVTVSMNVQFIGQARLGESLTGIGRRVGGGRTIAFAAGEVFNEAGALVAKCDATYRFLEKPAGNAIA</sequence>
<evidence type="ECO:0000259" key="3">
    <source>
        <dbReference type="Pfam" id="PF03061"/>
    </source>
</evidence>
<accession>A0A4R6WUZ6</accession>
<dbReference type="InterPro" id="IPR006683">
    <property type="entry name" value="Thioestr_dom"/>
</dbReference>
<evidence type="ECO:0000313" key="4">
    <source>
        <dbReference type="EMBL" id="TDQ83834.1"/>
    </source>
</evidence>
<dbReference type="EMBL" id="SNYW01000006">
    <property type="protein sequence ID" value="TDQ83834.1"/>
    <property type="molecule type" value="Genomic_DNA"/>
</dbReference>
<reference evidence="4 5" key="1">
    <citation type="submission" date="2019-03" db="EMBL/GenBank/DDBJ databases">
        <title>Genomic Encyclopedia of Type Strains, Phase III (KMG-III): the genomes of soil and plant-associated and newly described type strains.</title>
        <authorList>
            <person name="Whitman W."/>
        </authorList>
    </citation>
    <scope>NUCLEOTIDE SEQUENCE [LARGE SCALE GENOMIC DNA]</scope>
    <source>
        <strain evidence="4 5">CGMCC 1.7660</strain>
    </source>
</reference>
<dbReference type="PANTHER" id="PTHR21660:SF1">
    <property type="entry name" value="ACYL-COENZYME A THIOESTERASE 13"/>
    <property type="match status" value="1"/>
</dbReference>
<dbReference type="AlphaFoldDB" id="A0A4R6WUZ6"/>
<name>A0A4R6WUZ6_9PROT</name>
<dbReference type="InterPro" id="IPR039298">
    <property type="entry name" value="ACOT13"/>
</dbReference>
<protein>
    <submittedName>
        <fullName evidence="4">Uncharacterized protein (TIGR00369 family)</fullName>
    </submittedName>
</protein>
<dbReference type="SUPFAM" id="SSF54637">
    <property type="entry name" value="Thioesterase/thiol ester dehydrase-isomerase"/>
    <property type="match status" value="1"/>
</dbReference>
<dbReference type="Gene3D" id="3.10.129.10">
    <property type="entry name" value="Hotdog Thioesterase"/>
    <property type="match status" value="1"/>
</dbReference>